<dbReference type="GO" id="GO:0000973">
    <property type="term" value="P:post-transcriptional tethering of RNA polymerase II gene DNA at nuclear periphery"/>
    <property type="evidence" value="ECO:0007669"/>
    <property type="project" value="TreeGrafter"/>
</dbReference>
<dbReference type="Gene3D" id="1.10.10.10">
    <property type="entry name" value="Winged helix-like DNA-binding domain superfamily/Winged helix DNA-binding domain"/>
    <property type="match status" value="1"/>
</dbReference>
<dbReference type="AlphaFoldDB" id="A0A183S7F3"/>
<proteinExistence type="inferred from homology"/>
<name>A0A183S7F3_SCHSO</name>
<dbReference type="SMART" id="SM00753">
    <property type="entry name" value="PAM"/>
    <property type="match status" value="1"/>
</dbReference>
<organism evidence="4">
    <name type="scientific">Schistocephalus solidus</name>
    <name type="common">Tapeworm</name>
    <dbReference type="NCBI Taxonomy" id="70667"/>
    <lineage>
        <taxon>Eukaryota</taxon>
        <taxon>Metazoa</taxon>
        <taxon>Spiralia</taxon>
        <taxon>Lophotrochozoa</taxon>
        <taxon>Platyhelminthes</taxon>
        <taxon>Cestoda</taxon>
        <taxon>Eucestoda</taxon>
        <taxon>Diphyllobothriidea</taxon>
        <taxon>Diphyllobothriidae</taxon>
        <taxon>Schistocephalus</taxon>
    </lineage>
</organism>
<dbReference type="GO" id="GO:0006368">
    <property type="term" value="P:transcription elongation by RNA polymerase II"/>
    <property type="evidence" value="ECO:0007669"/>
    <property type="project" value="TreeGrafter"/>
</dbReference>
<dbReference type="Pfam" id="PF01399">
    <property type="entry name" value="PCI"/>
    <property type="match status" value="1"/>
</dbReference>
<protein>
    <recommendedName>
        <fullName evidence="2">CSN12-like protein</fullName>
    </recommendedName>
</protein>
<dbReference type="WBParaSite" id="SSLN_0000015901-mRNA-1">
    <property type="protein sequence ID" value="SSLN_0000015901-mRNA-1"/>
    <property type="gene ID" value="SSLN_0000015901"/>
</dbReference>
<dbReference type="PANTHER" id="PTHR12732:SF0">
    <property type="entry name" value="PCI DOMAIN-CONTAINING PROTEIN 2"/>
    <property type="match status" value="1"/>
</dbReference>
<feature type="domain" description="PCI" evidence="3">
    <location>
        <begin position="171"/>
        <end position="352"/>
    </location>
</feature>
<sequence>LNCSDRHALSAQLRVPEPENAVMGIVLPPWDEIVSAHLRCLWALNKGDFEEACACQVKEENWMLPVVLTSAVDLRSFATALDTSTTGKAEPKSTYGGHMERVAQLIMKLFQICAADSRTAIEDSKKRGMMGLANQLFKIYFQINKLNLCKSIIRAIENMNMDPHFSLAQRVTFNYYVGRKAMFDGEFKLANTALTFAFERCLSSSERNKRMVLIYLIPVRMLLGIFPQQKLLGKYNLREFEGIAEAAKSGNIKRLNEDLGRYEDFFISCGIFLILEKLKVIAYRNLFKRIASILKTHLLPIAAFTDALKFMGMEDVDSDETSCILSNLIYDGKIKGYLAHQQQKLVVSKVQAFPPL</sequence>
<dbReference type="GO" id="GO:0070390">
    <property type="term" value="C:transcription export complex 2"/>
    <property type="evidence" value="ECO:0007669"/>
    <property type="project" value="TreeGrafter"/>
</dbReference>
<reference evidence="4" key="1">
    <citation type="submission" date="2016-06" db="UniProtKB">
        <authorList>
            <consortium name="WormBaseParasite"/>
        </authorList>
    </citation>
    <scope>IDENTIFICATION</scope>
</reference>
<dbReference type="GO" id="GO:0003690">
    <property type="term" value="F:double-stranded DNA binding"/>
    <property type="evidence" value="ECO:0007669"/>
    <property type="project" value="InterPro"/>
</dbReference>
<dbReference type="InterPro" id="IPR000717">
    <property type="entry name" value="PCI_dom"/>
</dbReference>
<evidence type="ECO:0000259" key="3">
    <source>
        <dbReference type="PROSITE" id="PS50250"/>
    </source>
</evidence>
<dbReference type="GO" id="GO:0003723">
    <property type="term" value="F:RNA binding"/>
    <property type="evidence" value="ECO:0007669"/>
    <property type="project" value="InterPro"/>
</dbReference>
<dbReference type="InterPro" id="IPR045114">
    <property type="entry name" value="Csn12-like"/>
</dbReference>
<dbReference type="FunFam" id="1.10.10.10:FF:000146">
    <property type="entry name" value="PCI domain-containing protein 2 homolog"/>
    <property type="match status" value="1"/>
</dbReference>
<dbReference type="PANTHER" id="PTHR12732">
    <property type="entry name" value="UNCHARACTERIZED PROTEASOME COMPONENT REGION PCI-CONTAINING"/>
    <property type="match status" value="1"/>
</dbReference>
<dbReference type="InterPro" id="IPR036388">
    <property type="entry name" value="WH-like_DNA-bd_sf"/>
</dbReference>
<comment type="similarity">
    <text evidence="1">Belongs to the CSN12 family.</text>
</comment>
<dbReference type="PROSITE" id="PS50250">
    <property type="entry name" value="PCI"/>
    <property type="match status" value="1"/>
</dbReference>
<accession>A0A183S7F3</accession>
<evidence type="ECO:0000256" key="2">
    <source>
        <dbReference type="ARBA" id="ARBA00033214"/>
    </source>
</evidence>
<evidence type="ECO:0000256" key="1">
    <source>
        <dbReference type="ARBA" id="ARBA00025771"/>
    </source>
</evidence>
<evidence type="ECO:0000313" key="4">
    <source>
        <dbReference type="WBParaSite" id="SSLN_0000015901-mRNA-1"/>
    </source>
</evidence>
<dbReference type="GO" id="GO:0016973">
    <property type="term" value="P:poly(A)+ mRNA export from nucleus"/>
    <property type="evidence" value="ECO:0007669"/>
    <property type="project" value="TreeGrafter"/>
</dbReference>